<feature type="compositionally biased region" description="Polar residues" evidence="1">
    <location>
        <begin position="16"/>
        <end position="30"/>
    </location>
</feature>
<name>A0ABU2QLH0_9ACTN</name>
<feature type="compositionally biased region" description="Low complexity" evidence="1">
    <location>
        <begin position="223"/>
        <end position="234"/>
    </location>
</feature>
<organism evidence="2 3">
    <name type="scientific">Streptomyces edwardsiae</name>
    <dbReference type="NCBI Taxonomy" id="3075527"/>
    <lineage>
        <taxon>Bacteria</taxon>
        <taxon>Bacillati</taxon>
        <taxon>Actinomycetota</taxon>
        <taxon>Actinomycetes</taxon>
        <taxon>Kitasatosporales</taxon>
        <taxon>Streptomycetaceae</taxon>
        <taxon>Streptomyces</taxon>
    </lineage>
</organism>
<dbReference type="EMBL" id="JAVRFB010000023">
    <property type="protein sequence ID" value="MDT0405313.1"/>
    <property type="molecule type" value="Genomic_DNA"/>
</dbReference>
<feature type="region of interest" description="Disordered" evidence="1">
    <location>
        <begin position="1"/>
        <end position="30"/>
    </location>
</feature>
<evidence type="ECO:0000256" key="1">
    <source>
        <dbReference type="SAM" id="MobiDB-lite"/>
    </source>
</evidence>
<evidence type="ECO:0000313" key="2">
    <source>
        <dbReference type="EMBL" id="MDT0405313.1"/>
    </source>
</evidence>
<evidence type="ECO:0000313" key="3">
    <source>
        <dbReference type="Proteomes" id="UP001180503"/>
    </source>
</evidence>
<feature type="region of interest" description="Disordered" evidence="1">
    <location>
        <begin position="207"/>
        <end position="242"/>
    </location>
</feature>
<protein>
    <submittedName>
        <fullName evidence="2">Uncharacterized protein</fullName>
    </submittedName>
</protein>
<dbReference type="Proteomes" id="UP001180503">
    <property type="component" value="Unassembled WGS sequence"/>
</dbReference>
<reference evidence="3" key="1">
    <citation type="submission" date="2023-07" db="EMBL/GenBank/DDBJ databases">
        <title>30 novel species of actinomycetes from the DSMZ collection.</title>
        <authorList>
            <person name="Nouioui I."/>
        </authorList>
    </citation>
    <scope>NUCLEOTIDE SEQUENCE [LARGE SCALE GENOMIC DNA]</scope>
    <source>
        <strain evidence="3">DSM 41635</strain>
    </source>
</reference>
<gene>
    <name evidence="2" type="ORF">RM528_26085</name>
</gene>
<feature type="compositionally biased region" description="Polar residues" evidence="1">
    <location>
        <begin position="180"/>
        <end position="191"/>
    </location>
</feature>
<dbReference type="RefSeq" id="WP_311710960.1">
    <property type="nucleotide sequence ID" value="NZ_JAVRFB010000023.1"/>
</dbReference>
<comment type="caution">
    <text evidence="2">The sequence shown here is derived from an EMBL/GenBank/DDBJ whole genome shotgun (WGS) entry which is preliminary data.</text>
</comment>
<accession>A0ABU2QLH0</accession>
<proteinExistence type="predicted"/>
<sequence>MTSTPTSAATAATVTRWTPSWSPDHTDSSLPPITVINDPHDLPDYTITALASHYPATGRVAVHPTPLATAPAYLAHDLIRALGKHLPPPHREAPWWTLNAESSWRVTLAWTQALHIDHYVICRAHRITERHLEYLMALRERTRTRLTLVISGPPPAALATVLSAVRHHEIDSLEAARQHLNTGAQSRSHASNYPGWHHAAPFPAPDDEPWYALPPRSRRPGRRPATTTPTSRGTVNLLPGRATVPPPVVLPALTDLAAPSPHHEAVAQRIHTRIAHPVHAAAVAVRALTGYGIDQLAHLTRPTPQRPQADLPADLPRWAELLLEAAHVHSELENYTRPGLPAHLTDANKPFRLTRGEEEEIAHATETCRLIAANPAPERPSTRRKNP</sequence>
<feature type="compositionally biased region" description="Low complexity" evidence="1">
    <location>
        <begin position="1"/>
        <end position="15"/>
    </location>
</feature>
<feature type="region of interest" description="Disordered" evidence="1">
    <location>
        <begin position="180"/>
        <end position="199"/>
    </location>
</feature>
<feature type="region of interest" description="Disordered" evidence="1">
    <location>
        <begin position="365"/>
        <end position="387"/>
    </location>
</feature>